<evidence type="ECO:0000313" key="2">
    <source>
        <dbReference type="Proteomes" id="UP000480684"/>
    </source>
</evidence>
<dbReference type="Proteomes" id="UP000480684">
    <property type="component" value="Unassembled WGS sequence"/>
</dbReference>
<comment type="caution">
    <text evidence="1">The sequence shown here is derived from an EMBL/GenBank/DDBJ whole genome shotgun (WGS) entry which is preliminary data.</text>
</comment>
<dbReference type="PANTHER" id="PTHR47623:SF1">
    <property type="entry name" value="OS09G0287300 PROTEIN"/>
    <property type="match status" value="1"/>
</dbReference>
<dbReference type="Pfam" id="PF00300">
    <property type="entry name" value="His_Phos_1"/>
    <property type="match status" value="1"/>
</dbReference>
<reference evidence="1 2" key="1">
    <citation type="submission" date="2020-02" db="EMBL/GenBank/DDBJ databases">
        <authorList>
            <person name="Dziuba M."/>
            <person name="Kuznetsov B."/>
            <person name="Mardanov A."/>
            <person name="Ravin N."/>
            <person name="Grouzdev D."/>
        </authorList>
    </citation>
    <scope>NUCLEOTIDE SEQUENCE [LARGE SCALE GENOMIC DNA]</scope>
    <source>
        <strain evidence="1 2">SpK</strain>
    </source>
</reference>
<keyword evidence="2" id="KW-1185">Reference proteome</keyword>
<dbReference type="AlphaFoldDB" id="A0A7C9QVY0"/>
<protein>
    <submittedName>
        <fullName evidence="1">Histidine phosphatase family protein</fullName>
    </submittedName>
</protein>
<dbReference type="Gene3D" id="3.40.50.1240">
    <property type="entry name" value="Phosphoglycerate mutase-like"/>
    <property type="match status" value="1"/>
</dbReference>
<gene>
    <name evidence="1" type="ORF">G4223_17680</name>
</gene>
<dbReference type="InterPro" id="IPR013078">
    <property type="entry name" value="His_Pase_superF_clade-1"/>
</dbReference>
<sequence>MAARMTEMRQLFLLRHAKSSWDDNVPDDFDRPLNGRGRRNAQALSTHLAHGHVRPALVLCSAAKRTSETYDILEPALEGVPVAFESDLYEATKHDLMTRLRRLDDHLSSVLVIGHNPGLERLAAALCAGHGEKAPLAMLAEKYPTGTLAVLETDIEHWAALEDGCCRLAQFVRPADLG</sequence>
<proteinExistence type="predicted"/>
<accession>A0A7C9QVY0</accession>
<dbReference type="EMBL" id="JAAIYP010000044">
    <property type="protein sequence ID" value="NFV81943.1"/>
    <property type="molecule type" value="Genomic_DNA"/>
</dbReference>
<dbReference type="InterPro" id="IPR029033">
    <property type="entry name" value="His_PPase_superfam"/>
</dbReference>
<dbReference type="SMART" id="SM00855">
    <property type="entry name" value="PGAM"/>
    <property type="match status" value="1"/>
</dbReference>
<organism evidence="1 2">
    <name type="scientific">Magnetospirillum aberrantis SpK</name>
    <dbReference type="NCBI Taxonomy" id="908842"/>
    <lineage>
        <taxon>Bacteria</taxon>
        <taxon>Pseudomonadati</taxon>
        <taxon>Pseudomonadota</taxon>
        <taxon>Alphaproteobacteria</taxon>
        <taxon>Rhodospirillales</taxon>
        <taxon>Rhodospirillaceae</taxon>
        <taxon>Magnetospirillum</taxon>
    </lineage>
</organism>
<name>A0A7C9QVY0_9PROT</name>
<dbReference type="CDD" id="cd07067">
    <property type="entry name" value="HP_PGM_like"/>
    <property type="match status" value="1"/>
</dbReference>
<dbReference type="PANTHER" id="PTHR47623">
    <property type="entry name" value="OS09G0287300 PROTEIN"/>
    <property type="match status" value="1"/>
</dbReference>
<evidence type="ECO:0000313" key="1">
    <source>
        <dbReference type="EMBL" id="NFV81943.1"/>
    </source>
</evidence>
<dbReference type="SUPFAM" id="SSF53254">
    <property type="entry name" value="Phosphoglycerate mutase-like"/>
    <property type="match status" value="1"/>
</dbReference>